<keyword evidence="4" id="KW-1185">Reference proteome</keyword>
<dbReference type="Gene3D" id="3.90.79.10">
    <property type="entry name" value="Nucleoside Triphosphate Pyrophosphohydrolase"/>
    <property type="match status" value="1"/>
</dbReference>
<dbReference type="AlphaFoldDB" id="A0A426V381"/>
<dbReference type="InterPro" id="IPR000086">
    <property type="entry name" value="NUDIX_hydrolase_dom"/>
</dbReference>
<dbReference type="EMBL" id="RSEB01000001">
    <property type="protein sequence ID" value="RRS01317.1"/>
    <property type="molecule type" value="Genomic_DNA"/>
</dbReference>
<sequence length="162" mass="17580">MIAMVADDIAESPAELQTTHDGLPISQEPPFGVTVVVRAASPDGTRYLLLHRAHQGPDYEGDWAWTPPAGARLPGEGVGQAARRELSEEAGPDVAAFGATLRPFPGEAGEWARFLLDVPWGTPVELVDPEHDRWEWVALEEGLRRCRPEQVADALRVAADLA</sequence>
<proteinExistence type="predicted"/>
<gene>
    <name evidence="3" type="ORF">EIW28_00615</name>
</gene>
<dbReference type="Pfam" id="PF00293">
    <property type="entry name" value="NUDIX"/>
    <property type="match status" value="1"/>
</dbReference>
<evidence type="ECO:0000313" key="3">
    <source>
        <dbReference type="EMBL" id="RRS01317.1"/>
    </source>
</evidence>
<dbReference type="Proteomes" id="UP000277256">
    <property type="component" value="Unassembled WGS sequence"/>
</dbReference>
<dbReference type="SUPFAM" id="SSF55811">
    <property type="entry name" value="Nudix"/>
    <property type="match status" value="1"/>
</dbReference>
<comment type="caution">
    <text evidence="3">The sequence shown here is derived from an EMBL/GenBank/DDBJ whole genome shotgun (WGS) entry which is preliminary data.</text>
</comment>
<dbReference type="PANTHER" id="PTHR21340:SF0">
    <property type="entry name" value="BIS(5'-NUCLEOSYL)-TETRAPHOSPHATASE [ASYMMETRICAL]"/>
    <property type="match status" value="1"/>
</dbReference>
<name>A0A426V381_9ACTN</name>
<dbReference type="PANTHER" id="PTHR21340">
    <property type="entry name" value="DIADENOSINE 5,5-P1,P4-TETRAPHOSPHATE PYROPHOSPHOHYDROLASE MUTT"/>
    <property type="match status" value="1"/>
</dbReference>
<dbReference type="PROSITE" id="PS51462">
    <property type="entry name" value="NUDIX"/>
    <property type="match status" value="1"/>
</dbReference>
<keyword evidence="1" id="KW-0378">Hydrolase</keyword>
<accession>A0A426V381</accession>
<dbReference type="GO" id="GO:0006167">
    <property type="term" value="P:AMP biosynthetic process"/>
    <property type="evidence" value="ECO:0007669"/>
    <property type="project" value="TreeGrafter"/>
</dbReference>
<dbReference type="InterPro" id="IPR051325">
    <property type="entry name" value="Nudix_hydrolase_domain"/>
</dbReference>
<dbReference type="PROSITE" id="PS00893">
    <property type="entry name" value="NUDIX_BOX"/>
    <property type="match status" value="1"/>
</dbReference>
<feature type="domain" description="Nudix hydrolase" evidence="2">
    <location>
        <begin position="26"/>
        <end position="159"/>
    </location>
</feature>
<dbReference type="InterPro" id="IPR020084">
    <property type="entry name" value="NUDIX_hydrolase_CS"/>
</dbReference>
<evidence type="ECO:0000313" key="4">
    <source>
        <dbReference type="Proteomes" id="UP000277256"/>
    </source>
</evidence>
<evidence type="ECO:0000256" key="1">
    <source>
        <dbReference type="ARBA" id="ARBA00022801"/>
    </source>
</evidence>
<protein>
    <submittedName>
        <fullName evidence="3">NUDIX domain-containing protein</fullName>
    </submittedName>
</protein>
<organism evidence="3 4">
    <name type="scientific">Glycomyces terrestris</name>
    <dbReference type="NCBI Taxonomy" id="2493553"/>
    <lineage>
        <taxon>Bacteria</taxon>
        <taxon>Bacillati</taxon>
        <taxon>Actinomycetota</taxon>
        <taxon>Actinomycetes</taxon>
        <taxon>Glycomycetales</taxon>
        <taxon>Glycomycetaceae</taxon>
        <taxon>Glycomyces</taxon>
    </lineage>
</organism>
<reference evidence="3 4" key="1">
    <citation type="submission" date="2018-12" db="EMBL/GenBank/DDBJ databases">
        <title>Glycomyces sp. YIM 121974 draft genome.</title>
        <authorList>
            <person name="Li Q."/>
        </authorList>
    </citation>
    <scope>NUCLEOTIDE SEQUENCE [LARGE SCALE GENOMIC DNA]</scope>
    <source>
        <strain evidence="3 4">YIM 121974</strain>
    </source>
</reference>
<dbReference type="GO" id="GO:0004081">
    <property type="term" value="F:bis(5'-nucleosyl)-tetraphosphatase (asymmetrical) activity"/>
    <property type="evidence" value="ECO:0007669"/>
    <property type="project" value="TreeGrafter"/>
</dbReference>
<dbReference type="GO" id="GO:0006754">
    <property type="term" value="P:ATP biosynthetic process"/>
    <property type="evidence" value="ECO:0007669"/>
    <property type="project" value="TreeGrafter"/>
</dbReference>
<evidence type="ECO:0000259" key="2">
    <source>
        <dbReference type="PROSITE" id="PS51462"/>
    </source>
</evidence>
<dbReference type="InterPro" id="IPR015797">
    <property type="entry name" value="NUDIX_hydrolase-like_dom_sf"/>
</dbReference>